<evidence type="ECO:0000313" key="1">
    <source>
        <dbReference type="EMBL" id="QDU29680.1"/>
    </source>
</evidence>
<keyword evidence="2" id="KW-1185">Reference proteome</keyword>
<reference evidence="1 2" key="1">
    <citation type="submission" date="2019-02" db="EMBL/GenBank/DDBJ databases">
        <title>Deep-cultivation of Planctomycetes and their phenomic and genomic characterization uncovers novel biology.</title>
        <authorList>
            <person name="Wiegand S."/>
            <person name="Jogler M."/>
            <person name="Boedeker C."/>
            <person name="Pinto D."/>
            <person name="Vollmers J."/>
            <person name="Rivas-Marin E."/>
            <person name="Kohn T."/>
            <person name="Peeters S.H."/>
            <person name="Heuer A."/>
            <person name="Rast P."/>
            <person name="Oberbeckmann S."/>
            <person name="Bunk B."/>
            <person name="Jeske O."/>
            <person name="Meyerdierks A."/>
            <person name="Storesund J.E."/>
            <person name="Kallscheuer N."/>
            <person name="Luecker S."/>
            <person name="Lage O.M."/>
            <person name="Pohl T."/>
            <person name="Merkel B.J."/>
            <person name="Hornburger P."/>
            <person name="Mueller R.-W."/>
            <person name="Bruemmer F."/>
            <person name="Labrenz M."/>
            <person name="Spormann A.M."/>
            <person name="Op den Camp H."/>
            <person name="Overmann J."/>
            <person name="Amann R."/>
            <person name="Jetten M.S.M."/>
            <person name="Mascher T."/>
            <person name="Medema M.H."/>
            <person name="Devos D.P."/>
            <person name="Kaster A.-K."/>
            <person name="Ovreas L."/>
            <person name="Rohde M."/>
            <person name="Galperin M.Y."/>
            <person name="Jogler C."/>
        </authorList>
    </citation>
    <scope>NUCLEOTIDE SEQUENCE [LARGE SCALE GENOMIC DNA]</scope>
    <source>
        <strain evidence="1 2">ETA_A8</strain>
    </source>
</reference>
<proteinExistence type="predicted"/>
<dbReference type="KEGG" id="aagg:ETAA8_47950"/>
<dbReference type="Proteomes" id="UP000315017">
    <property type="component" value="Chromosome"/>
</dbReference>
<accession>A0A517YHH3</accession>
<sequence length="44" mass="4754">MGRLSVRALSLAFNGPVRRLFWGHLQNPAGTHVLAAEEVGSLPQ</sequence>
<dbReference type="AlphaFoldDB" id="A0A517YHH3"/>
<organism evidence="1 2">
    <name type="scientific">Anatilimnocola aggregata</name>
    <dbReference type="NCBI Taxonomy" id="2528021"/>
    <lineage>
        <taxon>Bacteria</taxon>
        <taxon>Pseudomonadati</taxon>
        <taxon>Planctomycetota</taxon>
        <taxon>Planctomycetia</taxon>
        <taxon>Pirellulales</taxon>
        <taxon>Pirellulaceae</taxon>
        <taxon>Anatilimnocola</taxon>
    </lineage>
</organism>
<evidence type="ECO:0000313" key="2">
    <source>
        <dbReference type="Proteomes" id="UP000315017"/>
    </source>
</evidence>
<gene>
    <name evidence="1" type="ORF">ETAA8_47950</name>
</gene>
<name>A0A517YHH3_9BACT</name>
<protein>
    <submittedName>
        <fullName evidence="1">Uncharacterized protein</fullName>
    </submittedName>
</protein>
<dbReference type="EMBL" id="CP036274">
    <property type="protein sequence ID" value="QDU29680.1"/>
    <property type="molecule type" value="Genomic_DNA"/>
</dbReference>